<dbReference type="HOGENOM" id="CLU_122448_0_0_1"/>
<keyword evidence="5" id="KW-0963">Cytoplasm</keyword>
<comment type="function">
    <text evidence="5">Has a role in nuclear-cytoplasmic transport of proteins and mRNAs.</text>
</comment>
<dbReference type="eggNOG" id="KOG4353">
    <property type="taxonomic scope" value="Eukaryota"/>
</dbReference>
<dbReference type="SUPFAM" id="SSF54427">
    <property type="entry name" value="NTF2-like"/>
    <property type="match status" value="1"/>
</dbReference>
<reference evidence="7 8" key="1">
    <citation type="journal article" date="2007" name="Nature">
        <title>Evolution of genes and genomes on the Drosophila phylogeny.</title>
        <authorList>
            <consortium name="Drosophila 12 Genomes Consortium"/>
            <person name="Clark A.G."/>
            <person name="Eisen M.B."/>
            <person name="Smith D.R."/>
            <person name="Bergman C.M."/>
            <person name="Oliver B."/>
            <person name="Markow T.A."/>
            <person name="Kaufman T.C."/>
            <person name="Kellis M."/>
            <person name="Gelbart W."/>
            <person name="Iyer V.N."/>
            <person name="Pollard D.A."/>
            <person name="Sackton T.B."/>
            <person name="Larracuente A.M."/>
            <person name="Singh N.D."/>
            <person name="Abad J.P."/>
            <person name="Abt D.N."/>
            <person name="Adryan B."/>
            <person name="Aguade M."/>
            <person name="Akashi H."/>
            <person name="Anderson W.W."/>
            <person name="Aquadro C.F."/>
            <person name="Ardell D.H."/>
            <person name="Arguello R."/>
            <person name="Artieri C.G."/>
            <person name="Barbash D.A."/>
            <person name="Barker D."/>
            <person name="Barsanti P."/>
            <person name="Batterham P."/>
            <person name="Batzoglou S."/>
            <person name="Begun D."/>
            <person name="Bhutkar A."/>
            <person name="Blanco E."/>
            <person name="Bosak S.A."/>
            <person name="Bradley R.K."/>
            <person name="Brand A.D."/>
            <person name="Brent M.R."/>
            <person name="Brooks A.N."/>
            <person name="Brown R.H."/>
            <person name="Butlin R.K."/>
            <person name="Caggese C."/>
            <person name="Calvi B.R."/>
            <person name="Bernardo de Carvalho A."/>
            <person name="Caspi A."/>
            <person name="Castrezana S."/>
            <person name="Celniker S.E."/>
            <person name="Chang J.L."/>
            <person name="Chapple C."/>
            <person name="Chatterji S."/>
            <person name="Chinwalla A."/>
            <person name="Civetta A."/>
            <person name="Clifton S.W."/>
            <person name="Comeron J.M."/>
            <person name="Costello J.C."/>
            <person name="Coyne J.A."/>
            <person name="Daub J."/>
            <person name="David R.G."/>
            <person name="Delcher A.L."/>
            <person name="Delehaunty K."/>
            <person name="Do C.B."/>
            <person name="Ebling H."/>
            <person name="Edwards K."/>
            <person name="Eickbush T."/>
            <person name="Evans J.D."/>
            <person name="Filipski A."/>
            <person name="Findeiss S."/>
            <person name="Freyhult E."/>
            <person name="Fulton L."/>
            <person name="Fulton R."/>
            <person name="Garcia A.C."/>
            <person name="Gardiner A."/>
            <person name="Garfield D.A."/>
            <person name="Garvin B.E."/>
            <person name="Gibson G."/>
            <person name="Gilbert D."/>
            <person name="Gnerre S."/>
            <person name="Godfrey J."/>
            <person name="Good R."/>
            <person name="Gotea V."/>
            <person name="Gravely B."/>
            <person name="Greenberg A.J."/>
            <person name="Griffiths-Jones S."/>
            <person name="Gross S."/>
            <person name="Guigo R."/>
            <person name="Gustafson E.A."/>
            <person name="Haerty W."/>
            <person name="Hahn M.W."/>
            <person name="Halligan D.L."/>
            <person name="Halpern A.L."/>
            <person name="Halter G.M."/>
            <person name="Han M.V."/>
            <person name="Heger A."/>
            <person name="Hillier L."/>
            <person name="Hinrichs A.S."/>
            <person name="Holmes I."/>
            <person name="Hoskins R.A."/>
            <person name="Hubisz M.J."/>
            <person name="Hultmark D."/>
            <person name="Huntley M.A."/>
            <person name="Jaffe D.B."/>
            <person name="Jagadeeshan S."/>
            <person name="Jeck W.R."/>
            <person name="Johnson J."/>
            <person name="Jones C.D."/>
            <person name="Jordan W.C."/>
            <person name="Karpen G.H."/>
            <person name="Kataoka E."/>
            <person name="Keightley P.D."/>
            <person name="Kheradpour P."/>
            <person name="Kirkness E.F."/>
            <person name="Koerich L.B."/>
            <person name="Kristiansen K."/>
            <person name="Kudrna D."/>
            <person name="Kulathinal R.J."/>
            <person name="Kumar S."/>
            <person name="Kwok R."/>
            <person name="Lander E."/>
            <person name="Langley C.H."/>
            <person name="Lapoint R."/>
            <person name="Lazzaro B.P."/>
            <person name="Lee S.J."/>
            <person name="Levesque L."/>
            <person name="Li R."/>
            <person name="Lin C.F."/>
            <person name="Lin M.F."/>
            <person name="Lindblad-Toh K."/>
            <person name="Llopart A."/>
            <person name="Long M."/>
            <person name="Low L."/>
            <person name="Lozovsky E."/>
            <person name="Lu J."/>
            <person name="Luo M."/>
            <person name="Machado C.A."/>
            <person name="Makalowski W."/>
            <person name="Marzo M."/>
            <person name="Matsuda M."/>
            <person name="Matzkin L."/>
            <person name="McAllister B."/>
            <person name="McBride C.S."/>
            <person name="McKernan B."/>
            <person name="McKernan K."/>
            <person name="Mendez-Lago M."/>
            <person name="Minx P."/>
            <person name="Mollenhauer M.U."/>
            <person name="Montooth K."/>
            <person name="Mount S.M."/>
            <person name="Mu X."/>
            <person name="Myers E."/>
            <person name="Negre B."/>
            <person name="Newfeld S."/>
            <person name="Nielsen R."/>
            <person name="Noor M.A."/>
            <person name="O'Grady P."/>
            <person name="Pachter L."/>
            <person name="Papaceit M."/>
            <person name="Parisi M.J."/>
            <person name="Parisi M."/>
            <person name="Parts L."/>
            <person name="Pedersen J.S."/>
            <person name="Pesole G."/>
            <person name="Phillippy A.M."/>
            <person name="Ponting C.P."/>
            <person name="Pop M."/>
            <person name="Porcelli D."/>
            <person name="Powell J.R."/>
            <person name="Prohaska S."/>
            <person name="Pruitt K."/>
            <person name="Puig M."/>
            <person name="Quesneville H."/>
            <person name="Ram K.R."/>
            <person name="Rand D."/>
            <person name="Rasmussen M.D."/>
            <person name="Reed L.K."/>
            <person name="Reenan R."/>
            <person name="Reily A."/>
            <person name="Remington K.A."/>
            <person name="Rieger T.T."/>
            <person name="Ritchie M.G."/>
            <person name="Robin C."/>
            <person name="Rogers Y.H."/>
            <person name="Rohde C."/>
            <person name="Rozas J."/>
            <person name="Rubenfield M.J."/>
            <person name="Ruiz A."/>
            <person name="Russo S."/>
            <person name="Salzberg S.L."/>
            <person name="Sanchez-Gracia A."/>
            <person name="Saranga D.J."/>
            <person name="Sato H."/>
            <person name="Schaeffer S.W."/>
            <person name="Schatz M.C."/>
            <person name="Schlenke T."/>
            <person name="Schwartz R."/>
            <person name="Segarra C."/>
            <person name="Singh R.S."/>
            <person name="Sirot L."/>
            <person name="Sirota M."/>
            <person name="Sisneros N.B."/>
            <person name="Smith C.D."/>
            <person name="Smith T.F."/>
            <person name="Spieth J."/>
            <person name="Stage D.E."/>
            <person name="Stark A."/>
            <person name="Stephan W."/>
            <person name="Strausberg R.L."/>
            <person name="Strempel S."/>
            <person name="Sturgill D."/>
            <person name="Sutton G."/>
            <person name="Sutton G.G."/>
            <person name="Tao W."/>
            <person name="Teichmann S."/>
            <person name="Tobari Y.N."/>
            <person name="Tomimura Y."/>
            <person name="Tsolas J.M."/>
            <person name="Valente V.L."/>
            <person name="Venter E."/>
            <person name="Venter J.C."/>
            <person name="Vicario S."/>
            <person name="Vieira F.G."/>
            <person name="Vilella A.J."/>
            <person name="Villasante A."/>
            <person name="Walenz B."/>
            <person name="Wang J."/>
            <person name="Wasserman M."/>
            <person name="Watts T."/>
            <person name="Wilson D."/>
            <person name="Wilson R.K."/>
            <person name="Wing R.A."/>
            <person name="Wolfner M.F."/>
            <person name="Wong A."/>
            <person name="Wong G.K."/>
            <person name="Wu C.I."/>
            <person name="Wu G."/>
            <person name="Yamamoto D."/>
            <person name="Yang H.P."/>
            <person name="Yang S.P."/>
            <person name="Yorke J.A."/>
            <person name="Yoshida K."/>
            <person name="Zdobnov E."/>
            <person name="Zhang P."/>
            <person name="Zhang Y."/>
            <person name="Zimin A.V."/>
            <person name="Baldwin J."/>
            <person name="Abdouelleil A."/>
            <person name="Abdulkadir J."/>
            <person name="Abebe A."/>
            <person name="Abera B."/>
            <person name="Abreu J."/>
            <person name="Acer S.C."/>
            <person name="Aftuck L."/>
            <person name="Alexander A."/>
            <person name="An P."/>
            <person name="Anderson E."/>
            <person name="Anderson S."/>
            <person name="Arachi H."/>
            <person name="Azer M."/>
            <person name="Bachantsang P."/>
            <person name="Barry A."/>
            <person name="Bayul T."/>
            <person name="Berlin A."/>
            <person name="Bessette D."/>
            <person name="Bloom T."/>
            <person name="Blye J."/>
            <person name="Boguslavskiy L."/>
            <person name="Bonnet C."/>
            <person name="Boukhgalter B."/>
            <person name="Bourzgui I."/>
            <person name="Brown A."/>
            <person name="Cahill P."/>
            <person name="Channer S."/>
            <person name="Cheshatsang Y."/>
            <person name="Chuda L."/>
            <person name="Citroen M."/>
            <person name="Collymore A."/>
            <person name="Cooke P."/>
            <person name="Costello M."/>
            <person name="D'Aco K."/>
            <person name="Daza R."/>
            <person name="De Haan G."/>
            <person name="DeGray S."/>
            <person name="DeMaso C."/>
            <person name="Dhargay N."/>
            <person name="Dooley K."/>
            <person name="Dooley E."/>
            <person name="Doricent M."/>
            <person name="Dorje P."/>
            <person name="Dorjee K."/>
            <person name="Dupes A."/>
            <person name="Elong R."/>
            <person name="Falk J."/>
            <person name="Farina A."/>
            <person name="Faro S."/>
            <person name="Ferguson D."/>
            <person name="Fisher S."/>
            <person name="Foley C.D."/>
            <person name="Franke A."/>
            <person name="Friedrich D."/>
            <person name="Gadbois L."/>
            <person name="Gearin G."/>
            <person name="Gearin C.R."/>
            <person name="Giannoukos G."/>
            <person name="Goode T."/>
            <person name="Graham J."/>
            <person name="Grandbois E."/>
            <person name="Grewal S."/>
            <person name="Gyaltsen K."/>
            <person name="Hafez N."/>
            <person name="Hagos B."/>
            <person name="Hall J."/>
            <person name="Henson C."/>
            <person name="Hollinger A."/>
            <person name="Honan T."/>
            <person name="Huard M.D."/>
            <person name="Hughes L."/>
            <person name="Hurhula B."/>
            <person name="Husby M.E."/>
            <person name="Kamat A."/>
            <person name="Kanga B."/>
            <person name="Kashin S."/>
            <person name="Khazanovich D."/>
            <person name="Kisner P."/>
            <person name="Lance K."/>
            <person name="Lara M."/>
            <person name="Lee W."/>
            <person name="Lennon N."/>
            <person name="Letendre F."/>
            <person name="LeVine R."/>
            <person name="Lipovsky A."/>
            <person name="Liu X."/>
            <person name="Liu J."/>
            <person name="Liu S."/>
            <person name="Lokyitsang T."/>
            <person name="Lokyitsang Y."/>
            <person name="Lubonja R."/>
            <person name="Lui A."/>
            <person name="MacDonald P."/>
            <person name="Magnisalis V."/>
            <person name="Maru K."/>
            <person name="Matthews C."/>
            <person name="McCusker W."/>
            <person name="McDonough S."/>
            <person name="Mehta T."/>
            <person name="Meldrim J."/>
            <person name="Meneus L."/>
            <person name="Mihai O."/>
            <person name="Mihalev A."/>
            <person name="Mihova T."/>
            <person name="Mittelman R."/>
            <person name="Mlenga V."/>
            <person name="Montmayeur A."/>
            <person name="Mulrain L."/>
            <person name="Navidi A."/>
            <person name="Naylor J."/>
            <person name="Negash T."/>
            <person name="Nguyen T."/>
            <person name="Nguyen N."/>
            <person name="Nicol R."/>
            <person name="Norbu C."/>
            <person name="Norbu N."/>
            <person name="Novod N."/>
            <person name="O'Neill B."/>
            <person name="Osman S."/>
            <person name="Markiewicz E."/>
            <person name="Oyono O.L."/>
            <person name="Patti C."/>
            <person name="Phunkhang P."/>
            <person name="Pierre F."/>
            <person name="Priest M."/>
            <person name="Raghuraman S."/>
            <person name="Rege F."/>
            <person name="Reyes R."/>
            <person name="Rise C."/>
            <person name="Rogov P."/>
            <person name="Ross K."/>
            <person name="Ryan E."/>
            <person name="Settipalli S."/>
            <person name="Shea T."/>
            <person name="Sherpa N."/>
            <person name="Shi L."/>
            <person name="Shih D."/>
            <person name="Sparrow T."/>
            <person name="Spaulding J."/>
            <person name="Stalker J."/>
            <person name="Stange-Thomann N."/>
            <person name="Stavropoulos S."/>
            <person name="Stone C."/>
            <person name="Strader C."/>
            <person name="Tesfaye S."/>
            <person name="Thomson T."/>
            <person name="Thoulutsang Y."/>
            <person name="Thoulutsang D."/>
            <person name="Topham K."/>
            <person name="Topping I."/>
            <person name="Tsamla T."/>
            <person name="Vassiliev H."/>
            <person name="Vo A."/>
            <person name="Wangchuk T."/>
            <person name="Wangdi T."/>
            <person name="Weiand M."/>
            <person name="Wilkinson J."/>
            <person name="Wilson A."/>
            <person name="Yadav S."/>
            <person name="Young G."/>
            <person name="Yu Q."/>
            <person name="Zembek L."/>
            <person name="Zhong D."/>
            <person name="Zimmer A."/>
            <person name="Zwirko Z."/>
            <person name="Jaffe D.B."/>
            <person name="Alvarez P."/>
            <person name="Brockman W."/>
            <person name="Butler J."/>
            <person name="Chin C."/>
            <person name="Gnerre S."/>
            <person name="Grabherr M."/>
            <person name="Kleber M."/>
            <person name="Mauceli E."/>
            <person name="MacCallum I."/>
        </authorList>
    </citation>
    <scope>NUCLEOTIDE SEQUENCE [LARGE SCALE GENOMIC DNA]</scope>
    <source>
        <strain evidence="8">Tucson 15010-1051.87</strain>
    </source>
</reference>
<dbReference type="FunFam" id="3.10.450.50:FF:000006">
    <property type="entry name" value="NTF2-related export protein 2 isoform 1"/>
    <property type="match status" value="1"/>
</dbReference>
<organism evidence="7 8">
    <name type="scientific">Drosophila virilis</name>
    <name type="common">Fruit fly</name>
    <dbReference type="NCBI Taxonomy" id="7244"/>
    <lineage>
        <taxon>Eukaryota</taxon>
        <taxon>Metazoa</taxon>
        <taxon>Ecdysozoa</taxon>
        <taxon>Arthropoda</taxon>
        <taxon>Hexapoda</taxon>
        <taxon>Insecta</taxon>
        <taxon>Pterygota</taxon>
        <taxon>Neoptera</taxon>
        <taxon>Endopterygota</taxon>
        <taxon>Diptera</taxon>
        <taxon>Brachycera</taxon>
        <taxon>Muscomorpha</taxon>
        <taxon>Ephydroidea</taxon>
        <taxon>Drosophilidae</taxon>
        <taxon>Drosophila</taxon>
    </lineage>
</organism>
<comment type="subcellular location">
    <subcellularLocation>
        <location evidence="5">Cytoplasm</location>
    </subcellularLocation>
    <subcellularLocation>
        <location evidence="5">Nucleus</location>
    </subcellularLocation>
</comment>
<dbReference type="InterPro" id="IPR045875">
    <property type="entry name" value="NTF2"/>
</dbReference>
<dbReference type="PhylomeDB" id="B4M7K0"/>
<name>B4M7K0_DROVI</name>
<evidence type="ECO:0000256" key="2">
    <source>
        <dbReference type="ARBA" id="ARBA00022927"/>
    </source>
</evidence>
<dbReference type="AlphaFoldDB" id="B4M7K0"/>
<keyword evidence="3 5" id="KW-0539">Nucleus</keyword>
<dbReference type="InParanoid" id="B4M7K0"/>
<dbReference type="Pfam" id="PF02136">
    <property type="entry name" value="NTF2"/>
    <property type="match status" value="1"/>
</dbReference>
<protein>
    <recommendedName>
        <fullName evidence="4 5">NTF2-related export protein</fullName>
    </recommendedName>
</protein>
<evidence type="ECO:0000259" key="6">
    <source>
        <dbReference type="PROSITE" id="PS50177"/>
    </source>
</evidence>
<evidence type="ECO:0000313" key="8">
    <source>
        <dbReference type="Proteomes" id="UP000008792"/>
    </source>
</evidence>
<dbReference type="PROSITE" id="PS50177">
    <property type="entry name" value="NTF2_DOMAIN"/>
    <property type="match status" value="1"/>
</dbReference>
<dbReference type="InterPro" id="IPR002075">
    <property type="entry name" value="NTF2_dom"/>
</dbReference>
<evidence type="ECO:0000256" key="5">
    <source>
        <dbReference type="RuleBase" id="RU369002"/>
    </source>
</evidence>
<dbReference type="GO" id="GO:0006913">
    <property type="term" value="P:nucleocytoplasmic transport"/>
    <property type="evidence" value="ECO:0007669"/>
    <property type="project" value="UniProtKB-UniRule"/>
</dbReference>
<dbReference type="STRING" id="7244.B4M7K0"/>
<dbReference type="Proteomes" id="UP000008792">
    <property type="component" value="Unassembled WGS sequence"/>
</dbReference>
<dbReference type="GO" id="GO:0005634">
    <property type="term" value="C:nucleus"/>
    <property type="evidence" value="ECO:0007669"/>
    <property type="project" value="UniProtKB-SubCell"/>
</dbReference>
<dbReference type="OMA" id="TENHNTI"/>
<keyword evidence="2 5" id="KW-0653">Protein transport</keyword>
<dbReference type="EMBL" id="CH940653">
    <property type="protein sequence ID" value="EDW62767.1"/>
    <property type="molecule type" value="Genomic_DNA"/>
</dbReference>
<evidence type="ECO:0000256" key="4">
    <source>
        <dbReference type="ARBA" id="ARBA00070836"/>
    </source>
</evidence>
<keyword evidence="8" id="KW-1185">Reference proteome</keyword>
<sequence length="133" mass="15358">MDTLNNDIDSIVEDCCQTTDDFADLYYNFIDSRRDKMGNFYLDSAKLTWNHNEILGRQAIQKVFLDLPPSRHELQTLDSQPFLYSLGGQPTYIIMTSGTVLYVGQPLRAFNQSFVIAQENNKWSITSDCYRLL</sequence>
<evidence type="ECO:0000256" key="3">
    <source>
        <dbReference type="ARBA" id="ARBA00023242"/>
    </source>
</evidence>
<dbReference type="KEGG" id="dvi:6633676"/>
<dbReference type="Gene3D" id="3.10.450.50">
    <property type="match status" value="1"/>
</dbReference>
<keyword evidence="1 5" id="KW-0813">Transport</keyword>
<dbReference type="GO" id="GO:0005737">
    <property type="term" value="C:cytoplasm"/>
    <property type="evidence" value="ECO:0007669"/>
    <property type="project" value="UniProtKB-SubCell"/>
</dbReference>
<gene>
    <name evidence="7" type="primary">Dvir\GJ17003</name>
    <name evidence="7" type="ORF">Dvir_GJ17003</name>
</gene>
<dbReference type="GO" id="GO:0051028">
    <property type="term" value="P:mRNA transport"/>
    <property type="evidence" value="ECO:0007669"/>
    <property type="project" value="UniProtKB-UniRule"/>
</dbReference>
<dbReference type="InterPro" id="IPR018222">
    <property type="entry name" value="Nuclear_transport_factor_2_euk"/>
</dbReference>
<accession>B4M7K0</accession>
<proteinExistence type="predicted"/>
<dbReference type="InterPro" id="IPR032710">
    <property type="entry name" value="NTF2-like_dom_sf"/>
</dbReference>
<evidence type="ECO:0000256" key="1">
    <source>
        <dbReference type="ARBA" id="ARBA00022448"/>
    </source>
</evidence>
<dbReference type="PANTHER" id="PTHR12612">
    <property type="entry name" value="NUCLEAR TRANSPORT FACTOR 2"/>
    <property type="match status" value="1"/>
</dbReference>
<dbReference type="OrthoDB" id="25408at2759"/>
<dbReference type="CDD" id="cd00780">
    <property type="entry name" value="NTF2"/>
    <property type="match status" value="1"/>
</dbReference>
<evidence type="ECO:0000313" key="7">
    <source>
        <dbReference type="EMBL" id="EDW62767.1"/>
    </source>
</evidence>
<dbReference type="GO" id="GO:0015031">
    <property type="term" value="P:protein transport"/>
    <property type="evidence" value="ECO:0007669"/>
    <property type="project" value="UniProtKB-KW"/>
</dbReference>
<feature type="domain" description="NTF2" evidence="6">
    <location>
        <begin position="18"/>
        <end position="132"/>
    </location>
</feature>